<dbReference type="PROSITE" id="PS00086">
    <property type="entry name" value="CYTOCHROME_P450"/>
    <property type="match status" value="1"/>
</dbReference>
<sequence>MHLCRITNLLNYTPPPPGAPRAPTNWRLGKLLGQGAFGRVYLCYDADTGRELAVKQVQFDPESPETSKEVSALECEIQLLKNLFHERIVQYYGCLRDTQERTLSIFMEYMPGGSIKDQLKSYGALTENVTRKYTRQILEGVSYLHSNMIVHRDIKGANILRDSAGNVKLGDFGASRRLQTICLSGTGIKSVTGTPYWMSPEVISGEGYGRKADICLATTIYWLFVKGYADKNHAMQVEHRRLYGPIWRSRFGPFDMVNVATSELIAQVTQQEGRYPVRTLLPHWKEYRDLRGQDYGLHVHTGPDWYHIRSALNPRMLKLQEVSEYAPVVHHVVTDLLRRVERLRLRSPDQATVCDFTAELYKFGFEGVSSILFETRLGCLEDDVPPDTQRFIAAVNDLFTVSDIVLFLPRWTRRVLPFWDRFVRAWDDLTGVAQRLVDKRVEEITGKLKQGEQVKGMYLTYLLSSNKLSLEELYTSITELLLGGVDTTSNTLSWTLYHLAQDEAIQKRLHQEVTSVCPGEQLPTTEHLSRMPLLKAVIKEILRLYPVVPGNARYFVDNEVIIGNYWFPKKTMFHLCHYATSHDDAQFPEPERFLPDRWLRGSPARSQHHPFSSIPFGVGVRACVGKRVAELEMHLALTRLIRQYQFLPEDNAVPIEPKTRTLMIPSKPVNLRCLPRA</sequence>
<dbReference type="GO" id="GO:0004497">
    <property type="term" value="F:monooxygenase activity"/>
    <property type="evidence" value="ECO:0007669"/>
    <property type="project" value="UniProtKB-KW"/>
</dbReference>
<evidence type="ECO:0000256" key="6">
    <source>
        <dbReference type="ARBA" id="ARBA00023004"/>
    </source>
</evidence>
<comment type="cofactor">
    <cofactor evidence="1 8">
        <name>heme</name>
        <dbReference type="ChEBI" id="CHEBI:30413"/>
    </cofactor>
</comment>
<dbReference type="GO" id="GO:0071375">
    <property type="term" value="P:cellular response to peptide hormone stimulus"/>
    <property type="evidence" value="ECO:0007669"/>
    <property type="project" value="TreeGrafter"/>
</dbReference>
<evidence type="ECO:0000256" key="3">
    <source>
        <dbReference type="ARBA" id="ARBA00022617"/>
    </source>
</evidence>
<dbReference type="PROSITE" id="PS50011">
    <property type="entry name" value="PROTEIN_KINASE_DOM"/>
    <property type="match status" value="1"/>
</dbReference>
<dbReference type="FunFam" id="1.10.510.10:FF:000071">
    <property type="entry name" value="Mitogen-activated protein kinase kinase kinase 3 isoform 2"/>
    <property type="match status" value="1"/>
</dbReference>
<dbReference type="InterPro" id="IPR000719">
    <property type="entry name" value="Prot_kinase_dom"/>
</dbReference>
<evidence type="ECO:0000256" key="10">
    <source>
        <dbReference type="RuleBase" id="RU000461"/>
    </source>
</evidence>
<dbReference type="GO" id="GO:0005743">
    <property type="term" value="C:mitochondrial inner membrane"/>
    <property type="evidence" value="ECO:0007669"/>
    <property type="project" value="TreeGrafter"/>
</dbReference>
<name>A0A9Q1HR29_CONCO</name>
<dbReference type="PANTHER" id="PTHR24279">
    <property type="entry name" value="CYTOCHROME P450"/>
    <property type="match status" value="1"/>
</dbReference>
<dbReference type="AlphaFoldDB" id="A0A9Q1HR29"/>
<dbReference type="OrthoDB" id="3945418at2759"/>
<keyword evidence="9" id="KW-0547">Nucleotide-binding</keyword>
<dbReference type="Proteomes" id="UP001152803">
    <property type="component" value="Unassembled WGS sequence"/>
</dbReference>
<dbReference type="FunFam" id="1.10.630.10:FF:000006">
    <property type="entry name" value="Cytochrome P450 302a1, mitochondrial"/>
    <property type="match status" value="1"/>
</dbReference>
<dbReference type="GO" id="GO:0004672">
    <property type="term" value="F:protein kinase activity"/>
    <property type="evidence" value="ECO:0007669"/>
    <property type="project" value="InterPro"/>
</dbReference>
<keyword evidence="9" id="KW-0067">ATP-binding</keyword>
<dbReference type="InterPro" id="IPR017441">
    <property type="entry name" value="Protein_kinase_ATP_BS"/>
</dbReference>
<keyword evidence="4 8" id="KW-0479">Metal-binding</keyword>
<dbReference type="GO" id="GO:0034650">
    <property type="term" value="P:cortisol metabolic process"/>
    <property type="evidence" value="ECO:0007669"/>
    <property type="project" value="TreeGrafter"/>
</dbReference>
<proteinExistence type="inferred from homology"/>
<dbReference type="GO" id="GO:0042359">
    <property type="term" value="P:vitamin D metabolic process"/>
    <property type="evidence" value="ECO:0007669"/>
    <property type="project" value="UniProtKB-ARBA"/>
</dbReference>
<dbReference type="InterPro" id="IPR001128">
    <property type="entry name" value="Cyt_P450"/>
</dbReference>
<dbReference type="GO" id="GO:0005524">
    <property type="term" value="F:ATP binding"/>
    <property type="evidence" value="ECO:0007669"/>
    <property type="project" value="UniProtKB-UniRule"/>
</dbReference>
<dbReference type="InterPro" id="IPR011009">
    <property type="entry name" value="Kinase-like_dom_sf"/>
</dbReference>
<evidence type="ECO:0000313" key="12">
    <source>
        <dbReference type="EMBL" id="KAJ8255647.1"/>
    </source>
</evidence>
<reference evidence="12" key="1">
    <citation type="journal article" date="2023" name="Science">
        <title>Genome structures resolve the early diversification of teleost fishes.</title>
        <authorList>
            <person name="Parey E."/>
            <person name="Louis A."/>
            <person name="Montfort J."/>
            <person name="Bouchez O."/>
            <person name="Roques C."/>
            <person name="Iampietro C."/>
            <person name="Lluch J."/>
            <person name="Castinel A."/>
            <person name="Donnadieu C."/>
            <person name="Desvignes T."/>
            <person name="Floi Bucao C."/>
            <person name="Jouanno E."/>
            <person name="Wen M."/>
            <person name="Mejri S."/>
            <person name="Dirks R."/>
            <person name="Jansen H."/>
            <person name="Henkel C."/>
            <person name="Chen W.J."/>
            <person name="Zahm M."/>
            <person name="Cabau C."/>
            <person name="Klopp C."/>
            <person name="Thompson A.W."/>
            <person name="Robinson-Rechavi M."/>
            <person name="Braasch I."/>
            <person name="Lecointre G."/>
            <person name="Bobe J."/>
            <person name="Postlethwait J.H."/>
            <person name="Berthelot C."/>
            <person name="Roest Crollius H."/>
            <person name="Guiguen Y."/>
        </authorList>
    </citation>
    <scope>NUCLEOTIDE SEQUENCE</scope>
    <source>
        <strain evidence="12">Concon-B</strain>
    </source>
</reference>
<dbReference type="GO" id="GO:0005506">
    <property type="term" value="F:iron ion binding"/>
    <property type="evidence" value="ECO:0007669"/>
    <property type="project" value="InterPro"/>
</dbReference>
<dbReference type="EMBL" id="JAFJMO010000015">
    <property type="protein sequence ID" value="KAJ8255647.1"/>
    <property type="molecule type" value="Genomic_DNA"/>
</dbReference>
<dbReference type="PRINTS" id="PR00463">
    <property type="entry name" value="EP450I"/>
</dbReference>
<evidence type="ECO:0000256" key="1">
    <source>
        <dbReference type="ARBA" id="ARBA00001971"/>
    </source>
</evidence>
<feature type="binding site" description="axial binding residue" evidence="8">
    <location>
        <position position="623"/>
    </location>
    <ligand>
        <name>heme</name>
        <dbReference type="ChEBI" id="CHEBI:30413"/>
    </ligand>
    <ligandPart>
        <name>Fe</name>
        <dbReference type="ChEBI" id="CHEBI:18248"/>
    </ligandPart>
</feature>
<feature type="binding site" evidence="9">
    <location>
        <position position="55"/>
    </location>
    <ligand>
        <name>ATP</name>
        <dbReference type="ChEBI" id="CHEBI:30616"/>
    </ligand>
</feature>
<evidence type="ECO:0000313" key="13">
    <source>
        <dbReference type="Proteomes" id="UP001152803"/>
    </source>
</evidence>
<dbReference type="Gene3D" id="1.10.510.10">
    <property type="entry name" value="Transferase(Phosphotransferase) domain 1"/>
    <property type="match status" value="1"/>
</dbReference>
<dbReference type="Pfam" id="PF00069">
    <property type="entry name" value="Pkinase"/>
    <property type="match status" value="1"/>
</dbReference>
<dbReference type="GO" id="GO:0008203">
    <property type="term" value="P:cholesterol metabolic process"/>
    <property type="evidence" value="ECO:0007669"/>
    <property type="project" value="TreeGrafter"/>
</dbReference>
<evidence type="ECO:0000256" key="8">
    <source>
        <dbReference type="PIRSR" id="PIRSR602401-1"/>
    </source>
</evidence>
<comment type="similarity">
    <text evidence="2 10">Belongs to the cytochrome P450 family.</text>
</comment>
<dbReference type="SMART" id="SM00220">
    <property type="entry name" value="S_TKc"/>
    <property type="match status" value="1"/>
</dbReference>
<evidence type="ECO:0000256" key="7">
    <source>
        <dbReference type="ARBA" id="ARBA00023033"/>
    </source>
</evidence>
<dbReference type="PROSITE" id="PS00107">
    <property type="entry name" value="PROTEIN_KINASE_ATP"/>
    <property type="match status" value="1"/>
</dbReference>
<evidence type="ECO:0000256" key="9">
    <source>
        <dbReference type="PROSITE-ProRule" id="PRU10141"/>
    </source>
</evidence>
<keyword evidence="3 8" id="KW-0349">Heme</keyword>
<dbReference type="InterPro" id="IPR017972">
    <property type="entry name" value="Cyt_P450_CS"/>
</dbReference>
<dbReference type="SUPFAM" id="SSF56112">
    <property type="entry name" value="Protein kinase-like (PK-like)"/>
    <property type="match status" value="1"/>
</dbReference>
<feature type="domain" description="Protein kinase" evidence="11">
    <location>
        <begin position="26"/>
        <end position="357"/>
    </location>
</feature>
<evidence type="ECO:0000256" key="2">
    <source>
        <dbReference type="ARBA" id="ARBA00010617"/>
    </source>
</evidence>
<dbReference type="Gene3D" id="1.10.630.10">
    <property type="entry name" value="Cytochrome P450"/>
    <property type="match status" value="1"/>
</dbReference>
<dbReference type="Gene3D" id="3.30.200.20">
    <property type="entry name" value="Phosphorylase Kinase, domain 1"/>
    <property type="match status" value="1"/>
</dbReference>
<keyword evidence="13" id="KW-1185">Reference proteome</keyword>
<protein>
    <recommendedName>
        <fullName evidence="11">Protein kinase domain-containing protein</fullName>
    </recommendedName>
</protein>
<keyword evidence="5 10" id="KW-0560">Oxidoreductase</keyword>
<evidence type="ECO:0000256" key="4">
    <source>
        <dbReference type="ARBA" id="ARBA00022723"/>
    </source>
</evidence>
<dbReference type="GO" id="GO:0006704">
    <property type="term" value="P:glucocorticoid biosynthetic process"/>
    <property type="evidence" value="ECO:0007669"/>
    <property type="project" value="TreeGrafter"/>
</dbReference>
<dbReference type="PANTHER" id="PTHR24279:SF123">
    <property type="entry name" value="CYTOCHROME P450 FAMILY 27 SUBFAMILY A MEMBER 1"/>
    <property type="match status" value="1"/>
</dbReference>
<evidence type="ECO:0000259" key="11">
    <source>
        <dbReference type="PROSITE" id="PS50011"/>
    </source>
</evidence>
<dbReference type="SUPFAM" id="SSF48264">
    <property type="entry name" value="Cytochrome P450"/>
    <property type="match status" value="1"/>
</dbReference>
<comment type="caution">
    <text evidence="12">The sequence shown here is derived from an EMBL/GenBank/DDBJ whole genome shotgun (WGS) entry which is preliminary data.</text>
</comment>
<accession>A0A9Q1HR29</accession>
<dbReference type="PRINTS" id="PR00385">
    <property type="entry name" value="P450"/>
</dbReference>
<dbReference type="InterPro" id="IPR036396">
    <property type="entry name" value="Cyt_P450_sf"/>
</dbReference>
<dbReference type="InterPro" id="IPR002401">
    <property type="entry name" value="Cyt_P450_E_grp-I"/>
</dbReference>
<dbReference type="GO" id="GO:0020037">
    <property type="term" value="F:heme binding"/>
    <property type="evidence" value="ECO:0007669"/>
    <property type="project" value="InterPro"/>
</dbReference>
<dbReference type="InterPro" id="IPR050479">
    <property type="entry name" value="CYP11_CYP27_families"/>
</dbReference>
<keyword evidence="6 8" id="KW-0408">Iron</keyword>
<evidence type="ECO:0000256" key="5">
    <source>
        <dbReference type="ARBA" id="ARBA00023002"/>
    </source>
</evidence>
<dbReference type="GO" id="GO:0006700">
    <property type="term" value="P:C21-steroid hormone biosynthetic process"/>
    <property type="evidence" value="ECO:0007669"/>
    <property type="project" value="TreeGrafter"/>
</dbReference>
<keyword evidence="7 10" id="KW-0503">Monooxygenase</keyword>
<dbReference type="Pfam" id="PF00067">
    <property type="entry name" value="p450"/>
    <property type="match status" value="1"/>
</dbReference>
<gene>
    <name evidence="12" type="ORF">COCON_G00195110</name>
</gene>
<dbReference type="GO" id="GO:0016705">
    <property type="term" value="F:oxidoreductase activity, acting on paired donors, with incorporation or reduction of molecular oxygen"/>
    <property type="evidence" value="ECO:0007669"/>
    <property type="project" value="InterPro"/>
</dbReference>
<organism evidence="12 13">
    <name type="scientific">Conger conger</name>
    <name type="common">Conger eel</name>
    <name type="synonym">Muraena conger</name>
    <dbReference type="NCBI Taxonomy" id="82655"/>
    <lineage>
        <taxon>Eukaryota</taxon>
        <taxon>Metazoa</taxon>
        <taxon>Chordata</taxon>
        <taxon>Craniata</taxon>
        <taxon>Vertebrata</taxon>
        <taxon>Euteleostomi</taxon>
        <taxon>Actinopterygii</taxon>
        <taxon>Neopterygii</taxon>
        <taxon>Teleostei</taxon>
        <taxon>Anguilliformes</taxon>
        <taxon>Congridae</taxon>
        <taxon>Conger</taxon>
    </lineage>
</organism>